<evidence type="ECO:0000313" key="4">
    <source>
        <dbReference type="Proteomes" id="UP000294692"/>
    </source>
</evidence>
<feature type="chain" id="PRO_5020929836" evidence="2">
    <location>
        <begin position="26"/>
        <end position="325"/>
    </location>
</feature>
<dbReference type="Gene3D" id="3.40.190.150">
    <property type="entry name" value="Bordetella uptake gene, domain 1"/>
    <property type="match status" value="1"/>
</dbReference>
<proteinExistence type="inferred from homology"/>
<dbReference type="SUPFAM" id="SSF53850">
    <property type="entry name" value="Periplasmic binding protein-like II"/>
    <property type="match status" value="1"/>
</dbReference>
<dbReference type="PANTHER" id="PTHR42928:SF5">
    <property type="entry name" value="BLR1237 PROTEIN"/>
    <property type="match status" value="1"/>
</dbReference>
<dbReference type="Pfam" id="PF03401">
    <property type="entry name" value="TctC"/>
    <property type="match status" value="1"/>
</dbReference>
<dbReference type="PANTHER" id="PTHR42928">
    <property type="entry name" value="TRICARBOXYLATE-BINDING PROTEIN"/>
    <property type="match status" value="1"/>
</dbReference>
<dbReference type="RefSeq" id="WP_132477002.1">
    <property type="nucleotide sequence ID" value="NZ_JBEBWM010000001.1"/>
</dbReference>
<keyword evidence="2" id="KW-0732">Signal</keyword>
<dbReference type="Proteomes" id="UP000294692">
    <property type="component" value="Unassembled WGS sequence"/>
</dbReference>
<protein>
    <submittedName>
        <fullName evidence="3">Tripartite-type tricarboxylate transporter receptor subunit TctC</fullName>
    </submittedName>
</protein>
<dbReference type="AlphaFoldDB" id="A0A4V2VRF4"/>
<keyword evidence="4" id="KW-1185">Reference proteome</keyword>
<comment type="similarity">
    <text evidence="1">Belongs to the UPF0065 (bug) family.</text>
</comment>
<organism evidence="3 4">
    <name type="scientific">Paracandidimonas soli</name>
    <dbReference type="NCBI Taxonomy" id="1917182"/>
    <lineage>
        <taxon>Bacteria</taxon>
        <taxon>Pseudomonadati</taxon>
        <taxon>Pseudomonadota</taxon>
        <taxon>Betaproteobacteria</taxon>
        <taxon>Burkholderiales</taxon>
        <taxon>Alcaligenaceae</taxon>
        <taxon>Paracandidimonas</taxon>
    </lineage>
</organism>
<name>A0A4V2VRF4_9BURK</name>
<dbReference type="OrthoDB" id="8684455at2"/>
<keyword evidence="3" id="KW-0675">Receptor</keyword>
<evidence type="ECO:0000313" key="3">
    <source>
        <dbReference type="EMBL" id="TCU98329.1"/>
    </source>
</evidence>
<dbReference type="PIRSF" id="PIRSF017082">
    <property type="entry name" value="YflP"/>
    <property type="match status" value="1"/>
</dbReference>
<dbReference type="CDD" id="cd13578">
    <property type="entry name" value="PBP2_Bug27"/>
    <property type="match status" value="1"/>
</dbReference>
<reference evidence="3 4" key="1">
    <citation type="submission" date="2019-03" db="EMBL/GenBank/DDBJ databases">
        <title>Genomic Encyclopedia of Type Strains, Phase IV (KMG-IV): sequencing the most valuable type-strain genomes for metagenomic binning, comparative biology and taxonomic classification.</title>
        <authorList>
            <person name="Goeker M."/>
        </authorList>
    </citation>
    <scope>NUCLEOTIDE SEQUENCE [LARGE SCALE GENOMIC DNA]</scope>
    <source>
        <strain evidence="3 4">DSM 100048</strain>
    </source>
</reference>
<sequence>MRKFRFAWGVWTAALLLGGAGVAQAESWPAQPIRIVVPFAAGGGVDNVARSLAAQLSTQIGQTVIVENRTGAGGLIGTSYVANASPDGYTLLLGTQTTLAVAPLMNPNSGLDPLKALTGVSQVASSPLLLVANPAFEAQTLPDLLAYAKRNPGQLNYGSGGVGTTPHMAAALLGLMAGVKMTHVPYKGEQPALTDVVGNQIPVMFSNLSAAMPFAKSGKLKALAISTAQRSPELPDVPTVAEAGVAGFEAATWFGVVGPKGMPKDRIERLDKEIEKAMQTPELVERLQGQGLTVAYGDSGQFNAYIASEYDKWKRVIEEAGIAAQ</sequence>
<gene>
    <name evidence="3" type="ORF">EV686_10526</name>
</gene>
<comment type="caution">
    <text evidence="3">The sequence shown here is derived from an EMBL/GenBank/DDBJ whole genome shotgun (WGS) entry which is preliminary data.</text>
</comment>
<evidence type="ECO:0000256" key="1">
    <source>
        <dbReference type="ARBA" id="ARBA00006987"/>
    </source>
</evidence>
<dbReference type="Gene3D" id="3.40.190.10">
    <property type="entry name" value="Periplasmic binding protein-like II"/>
    <property type="match status" value="1"/>
</dbReference>
<dbReference type="EMBL" id="SMBX01000005">
    <property type="protein sequence ID" value="TCU98329.1"/>
    <property type="molecule type" value="Genomic_DNA"/>
</dbReference>
<evidence type="ECO:0000256" key="2">
    <source>
        <dbReference type="SAM" id="SignalP"/>
    </source>
</evidence>
<dbReference type="InterPro" id="IPR042100">
    <property type="entry name" value="Bug_dom1"/>
</dbReference>
<accession>A0A4V2VRF4</accession>
<dbReference type="InterPro" id="IPR005064">
    <property type="entry name" value="BUG"/>
</dbReference>
<feature type="signal peptide" evidence="2">
    <location>
        <begin position="1"/>
        <end position="25"/>
    </location>
</feature>